<feature type="transmembrane region" description="Helical" evidence="9">
    <location>
        <begin position="238"/>
        <end position="257"/>
    </location>
</feature>
<keyword evidence="8" id="KW-0520">NAD</keyword>
<keyword evidence="4" id="KW-0521">NADP</keyword>
<dbReference type="SUPFAM" id="SSF55424">
    <property type="entry name" value="FAD/NAD-linked reductases, dimerisation (C-terminal) domain"/>
    <property type="match status" value="1"/>
</dbReference>
<feature type="domain" description="Pyridine nucleotide-disulphide oxidoreductase dimerisation" evidence="10">
    <location>
        <begin position="577"/>
        <end position="685"/>
    </location>
</feature>
<dbReference type="AlphaFoldDB" id="A0A418YG01"/>
<comment type="catalytic activity">
    <reaction evidence="8">
        <text>N(6)-[(R)-dihydrolipoyl]-L-lysyl-[protein] + NAD(+) = N(6)-[(R)-lipoyl]-L-lysyl-[protein] + NADH + H(+)</text>
        <dbReference type="Rhea" id="RHEA:15045"/>
        <dbReference type="Rhea" id="RHEA-COMP:10474"/>
        <dbReference type="Rhea" id="RHEA-COMP:10475"/>
        <dbReference type="ChEBI" id="CHEBI:15378"/>
        <dbReference type="ChEBI" id="CHEBI:57540"/>
        <dbReference type="ChEBI" id="CHEBI:57945"/>
        <dbReference type="ChEBI" id="CHEBI:83099"/>
        <dbReference type="ChEBI" id="CHEBI:83100"/>
        <dbReference type="EC" id="1.8.1.4"/>
    </reaction>
</comment>
<name>A0A418YG01_9GAMM</name>
<dbReference type="InterPro" id="IPR023753">
    <property type="entry name" value="FAD/NAD-binding_dom"/>
</dbReference>
<reference evidence="13 14" key="1">
    <citation type="submission" date="2018-09" db="EMBL/GenBank/DDBJ databases">
        <authorList>
            <person name="Wang F."/>
        </authorList>
    </citation>
    <scope>NUCLEOTIDE SEQUENCE [LARGE SCALE GENOMIC DNA]</scope>
    <source>
        <strain evidence="13 14">PLHSC7-2</strain>
    </source>
</reference>
<keyword evidence="9" id="KW-0812">Transmembrane</keyword>
<protein>
    <recommendedName>
        <fullName evidence="8">Dihydrolipoyl dehydrogenase</fullName>
        <ecNumber evidence="8">1.8.1.4</ecNumber>
    </recommendedName>
</protein>
<dbReference type="InterPro" id="IPR036188">
    <property type="entry name" value="FAD/NAD-bd_sf"/>
</dbReference>
<reference evidence="13 14" key="2">
    <citation type="submission" date="2019-01" db="EMBL/GenBank/DDBJ databases">
        <title>Motilimonas pumilus sp. nov., isolated from the gut of sea cucumber (Apostichopus japonicus).</title>
        <authorList>
            <person name="Wang F.-Q."/>
            <person name="Ren L.-H."/>
            <person name="Lin Y.-W."/>
            <person name="Sun G.-H."/>
            <person name="Du Z.-J."/>
            <person name="Zhao J.-X."/>
            <person name="Liu X.-J."/>
            <person name="Liu L.-J."/>
        </authorList>
    </citation>
    <scope>NUCLEOTIDE SEQUENCE [LARGE SCALE GENOMIC DNA]</scope>
    <source>
        <strain evidence="13 14">PLHSC7-2</strain>
    </source>
</reference>
<proteinExistence type="inferred from homology"/>
<dbReference type="Pfam" id="PF09335">
    <property type="entry name" value="VTT_dom"/>
    <property type="match status" value="1"/>
</dbReference>
<comment type="caution">
    <text evidence="13">The sequence shown here is derived from an EMBL/GenBank/DDBJ whole genome shotgun (WGS) entry which is preliminary data.</text>
</comment>
<dbReference type="InterPro" id="IPR016156">
    <property type="entry name" value="FAD/NAD-linked_Rdtase_dimer_sf"/>
</dbReference>
<dbReference type="PANTHER" id="PTHR43014:SF2">
    <property type="entry name" value="MERCURIC REDUCTASE"/>
    <property type="match status" value="1"/>
</dbReference>
<accession>A0A418YG01</accession>
<dbReference type="FunFam" id="3.30.390.30:FF:000001">
    <property type="entry name" value="Dihydrolipoyl dehydrogenase"/>
    <property type="match status" value="1"/>
</dbReference>
<evidence type="ECO:0000259" key="12">
    <source>
        <dbReference type="Pfam" id="PF09335"/>
    </source>
</evidence>
<dbReference type="InterPro" id="IPR006258">
    <property type="entry name" value="Lipoamide_DH"/>
</dbReference>
<comment type="similarity">
    <text evidence="1 8">Belongs to the class-I pyridine nucleotide-disulfide oxidoreductase family.</text>
</comment>
<feature type="transmembrane region" description="Helical" evidence="9">
    <location>
        <begin position="163"/>
        <end position="180"/>
    </location>
</feature>
<keyword evidence="9" id="KW-0472">Membrane</keyword>
<evidence type="ECO:0000256" key="8">
    <source>
        <dbReference type="RuleBase" id="RU003692"/>
    </source>
</evidence>
<evidence type="ECO:0000256" key="3">
    <source>
        <dbReference type="ARBA" id="ARBA00022827"/>
    </source>
</evidence>
<feature type="transmembrane region" description="Helical" evidence="9">
    <location>
        <begin position="83"/>
        <end position="104"/>
    </location>
</feature>
<dbReference type="InterPro" id="IPR012999">
    <property type="entry name" value="Pyr_OxRdtase_I_AS"/>
</dbReference>
<evidence type="ECO:0000256" key="7">
    <source>
        <dbReference type="ARBA" id="ARBA00023284"/>
    </source>
</evidence>
<evidence type="ECO:0000256" key="4">
    <source>
        <dbReference type="ARBA" id="ARBA00022857"/>
    </source>
</evidence>
<keyword evidence="2 8" id="KW-0285">Flavoprotein</keyword>
<dbReference type="InterPro" id="IPR004099">
    <property type="entry name" value="Pyr_nucl-diS_OxRdtase_dimer"/>
</dbReference>
<evidence type="ECO:0000256" key="9">
    <source>
        <dbReference type="SAM" id="Phobius"/>
    </source>
</evidence>
<dbReference type="PRINTS" id="PR00368">
    <property type="entry name" value="FADPNR"/>
</dbReference>
<feature type="transmembrane region" description="Helical" evidence="9">
    <location>
        <begin position="135"/>
        <end position="156"/>
    </location>
</feature>
<dbReference type="EMBL" id="QZCH01000008">
    <property type="protein sequence ID" value="RJG48463.1"/>
    <property type="molecule type" value="Genomic_DNA"/>
</dbReference>
<dbReference type="RefSeq" id="WP_119910273.1">
    <property type="nucleotide sequence ID" value="NZ_QZCH01000008.1"/>
</dbReference>
<gene>
    <name evidence="13" type="primary">lpdA</name>
    <name evidence="13" type="ORF">D1Z90_08190</name>
</gene>
<dbReference type="GO" id="GO:0004148">
    <property type="term" value="F:dihydrolipoyl dehydrogenase (NADH) activity"/>
    <property type="evidence" value="ECO:0007669"/>
    <property type="project" value="UniProtKB-EC"/>
</dbReference>
<comment type="cofactor">
    <cofactor evidence="8">
        <name>FAD</name>
        <dbReference type="ChEBI" id="CHEBI:57692"/>
    </cofactor>
    <text evidence="8">Binds 1 FAD per subunit.</text>
</comment>
<dbReference type="PRINTS" id="PR00411">
    <property type="entry name" value="PNDRDTASEI"/>
</dbReference>
<feature type="transmembrane region" description="Helical" evidence="9">
    <location>
        <begin position="48"/>
        <end position="76"/>
    </location>
</feature>
<keyword evidence="5 8" id="KW-0560">Oxidoreductase</keyword>
<dbReference type="Pfam" id="PF07992">
    <property type="entry name" value="Pyr_redox_2"/>
    <property type="match status" value="1"/>
</dbReference>
<dbReference type="PANTHER" id="PTHR43014">
    <property type="entry name" value="MERCURIC REDUCTASE"/>
    <property type="match status" value="1"/>
</dbReference>
<keyword evidence="6" id="KW-1015">Disulfide bond</keyword>
<dbReference type="GO" id="GO:0005886">
    <property type="term" value="C:plasma membrane"/>
    <property type="evidence" value="ECO:0007669"/>
    <property type="project" value="UniProtKB-ARBA"/>
</dbReference>
<evidence type="ECO:0000313" key="13">
    <source>
        <dbReference type="EMBL" id="RJG48463.1"/>
    </source>
</evidence>
<organism evidence="13 14">
    <name type="scientific">Motilimonas pumila</name>
    <dbReference type="NCBI Taxonomy" id="2303987"/>
    <lineage>
        <taxon>Bacteria</taxon>
        <taxon>Pseudomonadati</taxon>
        <taxon>Pseudomonadota</taxon>
        <taxon>Gammaproteobacteria</taxon>
        <taxon>Alteromonadales</taxon>
        <taxon>Alteromonadales genera incertae sedis</taxon>
        <taxon>Motilimonas</taxon>
    </lineage>
</organism>
<feature type="domain" description="VTT" evidence="12">
    <location>
        <begin position="68"/>
        <end position="184"/>
    </location>
</feature>
<evidence type="ECO:0000256" key="1">
    <source>
        <dbReference type="ARBA" id="ARBA00007532"/>
    </source>
</evidence>
<keyword evidence="14" id="KW-1185">Reference proteome</keyword>
<feature type="transmembrane region" description="Helical" evidence="9">
    <location>
        <begin position="200"/>
        <end position="217"/>
    </location>
</feature>
<keyword evidence="7 8" id="KW-0676">Redox-active center</keyword>
<evidence type="ECO:0000313" key="14">
    <source>
        <dbReference type="Proteomes" id="UP000283255"/>
    </source>
</evidence>
<dbReference type="Proteomes" id="UP000283255">
    <property type="component" value="Unassembled WGS sequence"/>
</dbReference>
<evidence type="ECO:0000259" key="10">
    <source>
        <dbReference type="Pfam" id="PF02852"/>
    </source>
</evidence>
<dbReference type="InterPro" id="IPR032816">
    <property type="entry name" value="VTT_dom"/>
</dbReference>
<evidence type="ECO:0000256" key="6">
    <source>
        <dbReference type="ARBA" id="ARBA00023157"/>
    </source>
</evidence>
<dbReference type="Pfam" id="PF02852">
    <property type="entry name" value="Pyr_redox_dim"/>
    <property type="match status" value="1"/>
</dbReference>
<evidence type="ECO:0000259" key="11">
    <source>
        <dbReference type="Pfam" id="PF07992"/>
    </source>
</evidence>
<sequence>MDSKKITLLVSFLVLFIAFFAFELDQYLSLSYLQSQQAHWQQQVSTHFWRYLLVFFVIYLVSTALSFPGAALLTLLAGALFGLFWGLVIASFASTLGASCAFLFSRYVFKDAVLKRWQHKLSGVQQGMTENGAKYLFSLRLVPIFPFFLINLLMGLSDIRLRTFYWVSQIGMLPGTLVYVNAGTELAKIQSLSDLTSPSLLIAFALLALLPYVTQFISKQVNRWQQAKRFNKPTKFDYNMMVIGAGAGGLVSSYIAATVKAKVAIIEQHKMGGDCLNTGCVPSKALLKSAHVYTQCQQAEKYGIKHVQAQLDFAEVMARVKQVISKIEPHDSIERYEGLGVECKTGRAHIVDPYRVKVGEHTFTTQNIIIATGAKPFVPNISGINNIDYLTSDTIWQLQTLPKRLLVLGAGPIGCELAQCFARFGSKVIIVDMAKQVLPREDSETAQLLATQLQQDGCELLLNASADAFSVQQGQPQLNVSQGDKSQTILFDQVLIAVGRKANTRGFGLEELGITLNDNGTIKVDDYLRTQYDNMYAVGDVAGPMQFTHFASHQAWYASVNALFGRLKQFKANYDVIPAVTYCEPQVARVGLNEQEAKQRNTPYQVTQYDLSDLDRAIADGATQGFVKVLTVPGKDKILGVTIVGHNAGEIIGEFVLAMKHGLGLNKILATVHAYPTMLEANKYAAGLWKQGQKPERILNILKRYFNYTRS</sequence>
<keyword evidence="3 8" id="KW-0274">FAD</keyword>
<dbReference type="GO" id="GO:0050660">
    <property type="term" value="F:flavin adenine dinucleotide binding"/>
    <property type="evidence" value="ECO:0007669"/>
    <property type="project" value="InterPro"/>
</dbReference>
<dbReference type="NCBIfam" id="TIGR01350">
    <property type="entry name" value="lipoamide_DH"/>
    <property type="match status" value="1"/>
</dbReference>
<evidence type="ECO:0000256" key="5">
    <source>
        <dbReference type="ARBA" id="ARBA00023002"/>
    </source>
</evidence>
<feature type="domain" description="FAD/NAD(P)-binding" evidence="11">
    <location>
        <begin position="239"/>
        <end position="555"/>
    </location>
</feature>
<dbReference type="GO" id="GO:0003955">
    <property type="term" value="F:NAD(P)H dehydrogenase (quinone) activity"/>
    <property type="evidence" value="ECO:0007669"/>
    <property type="project" value="TreeGrafter"/>
</dbReference>
<dbReference type="Gene3D" id="3.50.50.60">
    <property type="entry name" value="FAD/NAD(P)-binding domain"/>
    <property type="match status" value="2"/>
</dbReference>
<dbReference type="PROSITE" id="PS00076">
    <property type="entry name" value="PYRIDINE_REDOX_1"/>
    <property type="match status" value="1"/>
</dbReference>
<dbReference type="SUPFAM" id="SSF51905">
    <property type="entry name" value="FAD/NAD(P)-binding domain"/>
    <property type="match status" value="1"/>
</dbReference>
<evidence type="ECO:0000256" key="2">
    <source>
        <dbReference type="ARBA" id="ARBA00022630"/>
    </source>
</evidence>
<dbReference type="EC" id="1.8.1.4" evidence="8"/>
<dbReference type="OrthoDB" id="9800167at2"/>
<comment type="miscellaneous">
    <text evidence="8">The active site is a redox-active disulfide bond.</text>
</comment>
<keyword evidence="9" id="KW-1133">Transmembrane helix</keyword>
<dbReference type="Gene3D" id="3.30.390.30">
    <property type="match status" value="1"/>
</dbReference>